<dbReference type="GO" id="GO:0005385">
    <property type="term" value="F:zinc ion transmembrane transporter activity"/>
    <property type="evidence" value="ECO:0007669"/>
    <property type="project" value="TreeGrafter"/>
</dbReference>
<feature type="compositionally biased region" description="Basic and acidic residues" evidence="5">
    <location>
        <begin position="348"/>
        <end position="363"/>
    </location>
</feature>
<gene>
    <name evidence="7" type="ORF">B0I35DRAFT_473291</name>
</gene>
<dbReference type="GO" id="GO:0016020">
    <property type="term" value="C:membrane"/>
    <property type="evidence" value="ECO:0007669"/>
    <property type="project" value="UniProtKB-SubCell"/>
</dbReference>
<dbReference type="PROSITE" id="PS51257">
    <property type="entry name" value="PROKAR_LIPOPROTEIN"/>
    <property type="match status" value="1"/>
</dbReference>
<feature type="transmembrane region" description="Helical" evidence="6">
    <location>
        <begin position="53"/>
        <end position="73"/>
    </location>
</feature>
<accession>A0A8K0WWW4</accession>
<evidence type="ECO:0000256" key="6">
    <source>
        <dbReference type="SAM" id="Phobius"/>
    </source>
</evidence>
<evidence type="ECO:0000313" key="8">
    <source>
        <dbReference type="Proteomes" id="UP000813444"/>
    </source>
</evidence>
<evidence type="ECO:0000256" key="5">
    <source>
        <dbReference type="SAM" id="MobiDB-lite"/>
    </source>
</evidence>
<sequence length="551" mass="60109">MDLATRGLDNDTRGWIMCIVSGIACIFGAAIVCVDVIVRMFPGKRDFRIQDSNVFLACSLSLSFGVMIFSSLFSMLPESRSYLHKAGWSDQAAGLLVVACFTAGFFGIQVVSRLLHQFMPSHVVDCDHTHDQADIQNGDAATRSQGQSRASRGRRRQSSHAPPSKRSIVSMNGHHPAAESTPLLASETSGLAAPIKYNGTTTGGEMVQRPVSPLMASRSRATSGNTHLADRKPSMLRVQKRVMSFVRDVKSNCDELGSCYGYSDPCGQECFKHLSSRSTNPSRHPTLLRTTTGTFYPPPDAVFHDTHDHGSAHHDRSVSPTFRTSRATSREPLSPTAEVDEGAHSCQYHHEAQDDDHHHHDHDEEGDSDEESRYGSEGSHDVESQHHHHVPTNAFLSIGLQTSIAIALHKFPEGFITYATNHANPTLGFNVFMALFVHNITEGFAMCLPLYMALGSRLRAIAWSSLLGGLSQPVGAAIAVLWFKLARKTHMAPNEVAYGCIFAVTAGIMVSVALQLFVEGLSLNHNRNLSIFFGFLGMALLSLSNALFAGH</sequence>
<feature type="transmembrane region" description="Helical" evidence="6">
    <location>
        <begin position="431"/>
        <end position="454"/>
    </location>
</feature>
<dbReference type="InterPro" id="IPR003689">
    <property type="entry name" value="ZIP"/>
</dbReference>
<keyword evidence="8" id="KW-1185">Reference proteome</keyword>
<evidence type="ECO:0000256" key="2">
    <source>
        <dbReference type="ARBA" id="ARBA00022692"/>
    </source>
</evidence>
<proteinExistence type="predicted"/>
<feature type="region of interest" description="Disordered" evidence="5">
    <location>
        <begin position="138"/>
        <end position="184"/>
    </location>
</feature>
<feature type="transmembrane region" description="Helical" evidence="6">
    <location>
        <begin position="529"/>
        <end position="548"/>
    </location>
</feature>
<evidence type="ECO:0000256" key="4">
    <source>
        <dbReference type="ARBA" id="ARBA00023136"/>
    </source>
</evidence>
<feature type="compositionally biased region" description="Polar residues" evidence="5">
    <location>
        <begin position="318"/>
        <end position="327"/>
    </location>
</feature>
<feature type="transmembrane region" description="Helical" evidence="6">
    <location>
        <begin position="460"/>
        <end position="483"/>
    </location>
</feature>
<feature type="region of interest" description="Disordered" evidence="5">
    <location>
        <begin position="274"/>
        <end position="387"/>
    </location>
</feature>
<comment type="caution">
    <text evidence="7">The sequence shown here is derived from an EMBL/GenBank/DDBJ whole genome shotgun (WGS) entry which is preliminary data.</text>
</comment>
<keyword evidence="4 6" id="KW-0472">Membrane</keyword>
<evidence type="ECO:0000256" key="1">
    <source>
        <dbReference type="ARBA" id="ARBA00004141"/>
    </source>
</evidence>
<dbReference type="AlphaFoldDB" id="A0A8K0WWW4"/>
<feature type="transmembrane region" description="Helical" evidence="6">
    <location>
        <begin position="14"/>
        <end position="41"/>
    </location>
</feature>
<dbReference type="Pfam" id="PF02535">
    <property type="entry name" value="Zip"/>
    <property type="match status" value="2"/>
</dbReference>
<comment type="subcellular location">
    <subcellularLocation>
        <location evidence="1">Membrane</location>
        <topology evidence="1">Multi-pass membrane protein</topology>
    </subcellularLocation>
</comment>
<dbReference type="EMBL" id="JAGPNK010000001">
    <property type="protein sequence ID" value="KAH7328605.1"/>
    <property type="molecule type" value="Genomic_DNA"/>
</dbReference>
<dbReference type="Proteomes" id="UP000813444">
    <property type="component" value="Unassembled WGS sequence"/>
</dbReference>
<dbReference type="PANTHER" id="PTHR11040:SF210">
    <property type="entry name" value="ZINC-REGULATED TRANSPORTER 3"/>
    <property type="match status" value="1"/>
</dbReference>
<feature type="compositionally biased region" description="Basic and acidic residues" evidence="5">
    <location>
        <begin position="371"/>
        <end position="385"/>
    </location>
</feature>
<evidence type="ECO:0000313" key="7">
    <source>
        <dbReference type="EMBL" id="KAH7328605.1"/>
    </source>
</evidence>
<evidence type="ECO:0000256" key="3">
    <source>
        <dbReference type="ARBA" id="ARBA00022989"/>
    </source>
</evidence>
<dbReference type="PANTHER" id="PTHR11040">
    <property type="entry name" value="ZINC/IRON TRANSPORTER"/>
    <property type="match status" value="1"/>
</dbReference>
<name>A0A8K0WWW4_9HYPO</name>
<dbReference type="OrthoDB" id="262547at2759"/>
<feature type="compositionally biased region" description="Basic and acidic residues" evidence="5">
    <location>
        <begin position="302"/>
        <end position="317"/>
    </location>
</feature>
<keyword evidence="3 6" id="KW-1133">Transmembrane helix</keyword>
<protein>
    <submittedName>
        <fullName evidence="7">ZIP zinc transporter-domain-containing protein</fullName>
    </submittedName>
</protein>
<organism evidence="7 8">
    <name type="scientific">Stachybotrys elegans</name>
    <dbReference type="NCBI Taxonomy" id="80388"/>
    <lineage>
        <taxon>Eukaryota</taxon>
        <taxon>Fungi</taxon>
        <taxon>Dikarya</taxon>
        <taxon>Ascomycota</taxon>
        <taxon>Pezizomycotina</taxon>
        <taxon>Sordariomycetes</taxon>
        <taxon>Hypocreomycetidae</taxon>
        <taxon>Hypocreales</taxon>
        <taxon>Stachybotryaceae</taxon>
        <taxon>Stachybotrys</taxon>
    </lineage>
</organism>
<reference evidence="7" key="1">
    <citation type="journal article" date="2021" name="Nat. Commun.">
        <title>Genetic determinants of endophytism in the Arabidopsis root mycobiome.</title>
        <authorList>
            <person name="Mesny F."/>
            <person name="Miyauchi S."/>
            <person name="Thiergart T."/>
            <person name="Pickel B."/>
            <person name="Atanasova L."/>
            <person name="Karlsson M."/>
            <person name="Huettel B."/>
            <person name="Barry K.W."/>
            <person name="Haridas S."/>
            <person name="Chen C."/>
            <person name="Bauer D."/>
            <person name="Andreopoulos W."/>
            <person name="Pangilinan J."/>
            <person name="LaButti K."/>
            <person name="Riley R."/>
            <person name="Lipzen A."/>
            <person name="Clum A."/>
            <person name="Drula E."/>
            <person name="Henrissat B."/>
            <person name="Kohler A."/>
            <person name="Grigoriev I.V."/>
            <person name="Martin F.M."/>
            <person name="Hacquard S."/>
        </authorList>
    </citation>
    <scope>NUCLEOTIDE SEQUENCE</scope>
    <source>
        <strain evidence="7">MPI-CAGE-CH-0235</strain>
    </source>
</reference>
<feature type="compositionally biased region" description="Polar residues" evidence="5">
    <location>
        <begin position="276"/>
        <end position="294"/>
    </location>
</feature>
<keyword evidence="2 6" id="KW-0812">Transmembrane</keyword>
<feature type="transmembrane region" description="Helical" evidence="6">
    <location>
        <begin position="495"/>
        <end position="517"/>
    </location>
</feature>
<feature type="transmembrane region" description="Helical" evidence="6">
    <location>
        <begin position="93"/>
        <end position="111"/>
    </location>
</feature>